<name>A0ACC2PR97_9HYME</name>
<proteinExistence type="predicted"/>
<protein>
    <submittedName>
        <fullName evidence="1">Uncharacterized protein</fullName>
    </submittedName>
</protein>
<evidence type="ECO:0000313" key="2">
    <source>
        <dbReference type="Proteomes" id="UP001239111"/>
    </source>
</evidence>
<dbReference type="Proteomes" id="UP001239111">
    <property type="component" value="Chromosome 1"/>
</dbReference>
<comment type="caution">
    <text evidence="1">The sequence shown here is derived from an EMBL/GenBank/DDBJ whole genome shotgun (WGS) entry which is preliminary data.</text>
</comment>
<sequence>MMETIKQYTNPFAIASDRKDDLLNISSGRCAPDNVADYLLNVEKNGDKWRDNFIAECSESADKFESTMKTNKILNFKQCNVKKKITAQGKVHEIRMQRDCFGRLLAISQDNETDIEKCLCYPITPVPVSLCHMDGSILKTCKSALLKCFKLERDDGVVPDVLLIDGFALLHTMTDFPQSFGRISTKILSHLTNNRAPQIHILFDRYCKPSIKDYERSLRGQPANEARYNITSPEQTRPSDFLKSYGIQISRENL</sequence>
<accession>A0ACC2PR97</accession>
<organism evidence="1 2">
    <name type="scientific">Eretmocerus hayati</name>
    <dbReference type="NCBI Taxonomy" id="131215"/>
    <lineage>
        <taxon>Eukaryota</taxon>
        <taxon>Metazoa</taxon>
        <taxon>Ecdysozoa</taxon>
        <taxon>Arthropoda</taxon>
        <taxon>Hexapoda</taxon>
        <taxon>Insecta</taxon>
        <taxon>Pterygota</taxon>
        <taxon>Neoptera</taxon>
        <taxon>Endopterygota</taxon>
        <taxon>Hymenoptera</taxon>
        <taxon>Apocrita</taxon>
        <taxon>Proctotrupomorpha</taxon>
        <taxon>Chalcidoidea</taxon>
        <taxon>Aphelinidae</taxon>
        <taxon>Aphelininae</taxon>
        <taxon>Eretmocerus</taxon>
    </lineage>
</organism>
<reference evidence="1" key="1">
    <citation type="submission" date="2023-04" db="EMBL/GenBank/DDBJ databases">
        <title>A chromosome-level genome assembly of the parasitoid wasp Eretmocerus hayati.</title>
        <authorList>
            <person name="Zhong Y."/>
            <person name="Liu S."/>
            <person name="Liu Y."/>
        </authorList>
    </citation>
    <scope>NUCLEOTIDE SEQUENCE</scope>
    <source>
        <strain evidence="1">ZJU_SS_LIU_2023</strain>
    </source>
</reference>
<gene>
    <name evidence="1" type="ORF">QAD02_021124</name>
</gene>
<dbReference type="EMBL" id="CM056741">
    <property type="protein sequence ID" value="KAJ8685331.1"/>
    <property type="molecule type" value="Genomic_DNA"/>
</dbReference>
<evidence type="ECO:0000313" key="1">
    <source>
        <dbReference type="EMBL" id="KAJ8685331.1"/>
    </source>
</evidence>
<keyword evidence="2" id="KW-1185">Reference proteome</keyword>